<feature type="region of interest" description="Disordered" evidence="1">
    <location>
        <begin position="17"/>
        <end position="59"/>
    </location>
</feature>
<feature type="compositionally biased region" description="Basic and acidic residues" evidence="1">
    <location>
        <begin position="109"/>
        <end position="119"/>
    </location>
</feature>
<accession>A0A372NQV5</accession>
<sequence length="146" mass="15761">MLPFAVPCIPELNLYANVPGASTKNNGPFTSPVRRSGKDAAAGPPPVSKTPPAHTQRPLEIEGRINGYRHRRHPAGAVGSLSKAPQCPPGMHRCTIAPPYQRNSPLRQKAVDSESRAERNGSSGGTCLKTQTVLYRQSYNDLLFFG</sequence>
<evidence type="ECO:0000313" key="3">
    <source>
        <dbReference type="Proteomes" id="UP000264217"/>
    </source>
</evidence>
<feature type="region of interest" description="Disordered" evidence="1">
    <location>
        <begin position="75"/>
        <end position="124"/>
    </location>
</feature>
<reference evidence="2 3" key="1">
    <citation type="submission" date="2018-08" db="EMBL/GenBank/DDBJ databases">
        <title>Mucilaginibacter sp. MYSH2.</title>
        <authorList>
            <person name="Seo T."/>
        </authorList>
    </citation>
    <scope>NUCLEOTIDE SEQUENCE [LARGE SCALE GENOMIC DNA]</scope>
    <source>
        <strain evidence="2 3">MYSH2</strain>
    </source>
</reference>
<dbReference type="Proteomes" id="UP000264217">
    <property type="component" value="Unassembled WGS sequence"/>
</dbReference>
<feature type="compositionally biased region" description="Polar residues" evidence="1">
    <location>
        <begin position="20"/>
        <end position="29"/>
    </location>
</feature>
<dbReference type="AlphaFoldDB" id="A0A372NQV5"/>
<gene>
    <name evidence="2" type="ORF">D0C36_20450</name>
</gene>
<proteinExistence type="predicted"/>
<keyword evidence="3" id="KW-1185">Reference proteome</keyword>
<dbReference type="EMBL" id="QWDC01000003">
    <property type="protein sequence ID" value="RFZ91302.1"/>
    <property type="molecule type" value="Genomic_DNA"/>
</dbReference>
<evidence type="ECO:0000256" key="1">
    <source>
        <dbReference type="SAM" id="MobiDB-lite"/>
    </source>
</evidence>
<protein>
    <submittedName>
        <fullName evidence="2">Uncharacterized protein</fullName>
    </submittedName>
</protein>
<organism evidence="2 3">
    <name type="scientific">Mucilaginibacter conchicola</name>
    <dbReference type="NCBI Taxonomy" id="2303333"/>
    <lineage>
        <taxon>Bacteria</taxon>
        <taxon>Pseudomonadati</taxon>
        <taxon>Bacteroidota</taxon>
        <taxon>Sphingobacteriia</taxon>
        <taxon>Sphingobacteriales</taxon>
        <taxon>Sphingobacteriaceae</taxon>
        <taxon>Mucilaginibacter</taxon>
    </lineage>
</organism>
<name>A0A372NQV5_9SPHI</name>
<comment type="caution">
    <text evidence="2">The sequence shown here is derived from an EMBL/GenBank/DDBJ whole genome shotgun (WGS) entry which is preliminary data.</text>
</comment>
<evidence type="ECO:0000313" key="2">
    <source>
        <dbReference type="EMBL" id="RFZ91302.1"/>
    </source>
</evidence>